<name>A0A0S3F0K0_9SPHN</name>
<dbReference type="PROSITE" id="PS00086">
    <property type="entry name" value="CYTOCHROME_P450"/>
    <property type="match status" value="1"/>
</dbReference>
<dbReference type="RefSeq" id="WP_062065615.1">
    <property type="nucleotide sequence ID" value="NZ_CP013264.1"/>
</dbReference>
<keyword evidence="2" id="KW-0503">Monooxygenase</keyword>
<keyword evidence="2" id="KW-0349">Heme</keyword>
<dbReference type="AlphaFoldDB" id="A0A0S3F0K0"/>
<dbReference type="KEGG" id="sbd:ATN00_13695"/>
<dbReference type="SUPFAM" id="SSF48264">
    <property type="entry name" value="Cytochrome P450"/>
    <property type="match status" value="1"/>
</dbReference>
<keyword evidence="2" id="KW-0560">Oxidoreductase</keyword>
<dbReference type="GO" id="GO:0004497">
    <property type="term" value="F:monooxygenase activity"/>
    <property type="evidence" value="ECO:0007669"/>
    <property type="project" value="UniProtKB-KW"/>
</dbReference>
<keyword evidence="2" id="KW-0479">Metal-binding</keyword>
<reference evidence="3 4" key="1">
    <citation type="submission" date="2015-11" db="EMBL/GenBank/DDBJ databases">
        <title>A Two-component Flavoprotein Monooxygenase System MeaXY Responsible for para-Hydroxylation of 2-Methyl-6-ethylaniline and 2,6-Diethylaniline in Sphingobium baderi DE-13.</title>
        <authorList>
            <person name="Cheng M."/>
            <person name="Meng Q."/>
            <person name="Yang Y."/>
            <person name="Chu C."/>
            <person name="Yan X."/>
            <person name="He J."/>
            <person name="Li S."/>
        </authorList>
    </citation>
    <scope>NUCLEOTIDE SEQUENCE [LARGE SCALE GENOMIC DNA]</scope>
    <source>
        <strain evidence="3 4">DE-13</strain>
    </source>
</reference>
<dbReference type="InterPro" id="IPR001128">
    <property type="entry name" value="Cyt_P450"/>
</dbReference>
<evidence type="ECO:0000313" key="3">
    <source>
        <dbReference type="EMBL" id="ALR21186.1"/>
    </source>
</evidence>
<dbReference type="GO" id="GO:0020037">
    <property type="term" value="F:heme binding"/>
    <property type="evidence" value="ECO:0007669"/>
    <property type="project" value="InterPro"/>
</dbReference>
<sequence length="431" mass="47820">MNEEAATNLDEMAHDFLMVSETYSGTGPANPYPMLAELREEEPVMDGDILARFGVPSQADYAGSGRPVMTVFRYPDVHAILRDSTNWKSYIMADGFGAAVDNLLLTGMDDEEHKKYRALLAPAFAMPVIARLQETMMRPIIQREYTDKLRPKGSADLVRELALPFPVRVVYALFGFPDDGDGDTVMKFASWALRILSGPQIDPAKLAVTGPAAMDAGQQLFDHVLPIVRARRASGDEREDLISFMQNVELEGQRFTDEEITGFVRMLLLAAAETTSRSFANLLIMLFENPEAMEKVRADRSLINKAITESMRLDPVATNLARIAAQDMEVCGVTVPKGTAVTLSIGAANRDPSTYERPNDFWLERPMRPLLSFGFGPHICMGMHIARMEMAVALDLLLDFPNLRLDPAHPHPVIRGMHMRGADAVHAIWDA</sequence>
<evidence type="ECO:0000313" key="4">
    <source>
        <dbReference type="Proteomes" id="UP000056968"/>
    </source>
</evidence>
<dbReference type="InterPro" id="IPR036396">
    <property type="entry name" value="Cyt_P450_sf"/>
</dbReference>
<accession>A0A0S3F0K0</accession>
<dbReference type="STRING" id="1332080.ATN00_13695"/>
<dbReference type="Proteomes" id="UP000056968">
    <property type="component" value="Chromosome"/>
</dbReference>
<comment type="similarity">
    <text evidence="1 2">Belongs to the cytochrome P450 family.</text>
</comment>
<dbReference type="GO" id="GO:0005506">
    <property type="term" value="F:iron ion binding"/>
    <property type="evidence" value="ECO:0007669"/>
    <property type="project" value="InterPro"/>
</dbReference>
<evidence type="ECO:0008006" key="5">
    <source>
        <dbReference type="Google" id="ProtNLM"/>
    </source>
</evidence>
<dbReference type="Gene3D" id="1.10.630.10">
    <property type="entry name" value="Cytochrome P450"/>
    <property type="match status" value="1"/>
</dbReference>
<proteinExistence type="inferred from homology"/>
<dbReference type="PRINTS" id="PR00385">
    <property type="entry name" value="P450"/>
</dbReference>
<dbReference type="GO" id="GO:0016705">
    <property type="term" value="F:oxidoreductase activity, acting on paired donors, with incorporation or reduction of molecular oxygen"/>
    <property type="evidence" value="ECO:0007669"/>
    <property type="project" value="InterPro"/>
</dbReference>
<protein>
    <recommendedName>
        <fullName evidence="5">Cytochrome</fullName>
    </recommendedName>
</protein>
<dbReference type="EMBL" id="CP013264">
    <property type="protein sequence ID" value="ALR21186.1"/>
    <property type="molecule type" value="Genomic_DNA"/>
</dbReference>
<gene>
    <name evidence="3" type="ORF">ATN00_13695</name>
</gene>
<dbReference type="PRINTS" id="PR00359">
    <property type="entry name" value="BP450"/>
</dbReference>
<organism evidence="3 4">
    <name type="scientific">Sphingobium baderi</name>
    <dbReference type="NCBI Taxonomy" id="1332080"/>
    <lineage>
        <taxon>Bacteria</taxon>
        <taxon>Pseudomonadati</taxon>
        <taxon>Pseudomonadota</taxon>
        <taxon>Alphaproteobacteria</taxon>
        <taxon>Sphingomonadales</taxon>
        <taxon>Sphingomonadaceae</taxon>
        <taxon>Sphingobium</taxon>
    </lineage>
</organism>
<keyword evidence="4" id="KW-1185">Reference proteome</keyword>
<evidence type="ECO:0000256" key="1">
    <source>
        <dbReference type="ARBA" id="ARBA00010617"/>
    </source>
</evidence>
<evidence type="ECO:0000256" key="2">
    <source>
        <dbReference type="RuleBase" id="RU000461"/>
    </source>
</evidence>
<dbReference type="PANTHER" id="PTHR46696:SF6">
    <property type="entry name" value="P450, PUTATIVE (EUROFUNG)-RELATED"/>
    <property type="match status" value="1"/>
</dbReference>
<keyword evidence="2" id="KW-0408">Iron</keyword>
<dbReference type="PANTHER" id="PTHR46696">
    <property type="entry name" value="P450, PUTATIVE (EUROFUNG)-RELATED"/>
    <property type="match status" value="1"/>
</dbReference>
<dbReference type="InterPro" id="IPR017972">
    <property type="entry name" value="Cyt_P450_CS"/>
</dbReference>
<dbReference type="Pfam" id="PF00067">
    <property type="entry name" value="p450"/>
    <property type="match status" value="1"/>
</dbReference>
<dbReference type="InterPro" id="IPR002397">
    <property type="entry name" value="Cyt_P450_B"/>
</dbReference>